<evidence type="ECO:0000313" key="2">
    <source>
        <dbReference type="Proteomes" id="UP000007800"/>
    </source>
</evidence>
<dbReference type="InParanoid" id="C5LWB3"/>
<proteinExistence type="predicted"/>
<protein>
    <submittedName>
        <fullName evidence="1">Uncharacterized protein</fullName>
    </submittedName>
</protein>
<dbReference type="AlphaFoldDB" id="C5LWB3"/>
<dbReference type="EMBL" id="GG686130">
    <property type="protein sequence ID" value="EEQ98979.1"/>
    <property type="molecule type" value="Genomic_DNA"/>
</dbReference>
<sequence length="146" mass="16267">MSGFPSLRGGPGSSSSARLIAFYNICLGHKAACEAYHAGEGDYSVPESISSAIDKLRQKPVKSPLPCRRLEFGRRLSNFLVQHGHQNWPGQFEDGQMYHVLMRNTFPPLKPDVERALRSLTVLGLSRTETPRLRFDSHLEVVSSSQ</sequence>
<accession>C5LWB3</accession>
<dbReference type="OrthoDB" id="485039at2759"/>
<gene>
    <name evidence="1" type="ORF">Pmar_PMAR017424</name>
</gene>
<dbReference type="GeneID" id="9063275"/>
<reference evidence="1 2" key="1">
    <citation type="submission" date="2008-07" db="EMBL/GenBank/DDBJ databases">
        <authorList>
            <person name="El-Sayed N."/>
            <person name="Caler E."/>
            <person name="Inman J."/>
            <person name="Amedeo P."/>
            <person name="Hass B."/>
            <person name="Wortman J."/>
        </authorList>
    </citation>
    <scope>NUCLEOTIDE SEQUENCE [LARGE SCALE GENOMIC DNA]</scope>
    <source>
        <strain evidence="2">ATCC 50983 / TXsc</strain>
    </source>
</reference>
<dbReference type="Proteomes" id="UP000007800">
    <property type="component" value="Unassembled WGS sequence"/>
</dbReference>
<organism evidence="2">
    <name type="scientific">Perkinsus marinus (strain ATCC 50983 / TXsc)</name>
    <dbReference type="NCBI Taxonomy" id="423536"/>
    <lineage>
        <taxon>Eukaryota</taxon>
        <taxon>Sar</taxon>
        <taxon>Alveolata</taxon>
        <taxon>Perkinsozoa</taxon>
        <taxon>Perkinsea</taxon>
        <taxon>Perkinsida</taxon>
        <taxon>Perkinsidae</taxon>
        <taxon>Perkinsus</taxon>
    </lineage>
</organism>
<dbReference type="RefSeq" id="XP_002766262.1">
    <property type="nucleotide sequence ID" value="XM_002766216.1"/>
</dbReference>
<evidence type="ECO:0000313" key="1">
    <source>
        <dbReference type="EMBL" id="EEQ98979.1"/>
    </source>
</evidence>
<keyword evidence="2" id="KW-1185">Reference proteome</keyword>
<name>C5LWB3_PERM5</name>